<keyword evidence="2" id="KW-1185">Reference proteome</keyword>
<comment type="caution">
    <text evidence="1">The sequence shown here is derived from an EMBL/GenBank/DDBJ whole genome shotgun (WGS) entry which is preliminary data.</text>
</comment>
<accession>A0ABP8A8L8</accession>
<dbReference type="EMBL" id="BAABBW010000005">
    <property type="protein sequence ID" value="GAA4179716.1"/>
    <property type="molecule type" value="Genomic_DNA"/>
</dbReference>
<evidence type="ECO:0008006" key="3">
    <source>
        <dbReference type="Google" id="ProtNLM"/>
    </source>
</evidence>
<protein>
    <recommendedName>
        <fullName evidence="3">DUF3168 domain-containing protein</fullName>
    </recommendedName>
</protein>
<reference evidence="2" key="1">
    <citation type="journal article" date="2019" name="Int. J. Syst. Evol. Microbiol.">
        <title>The Global Catalogue of Microorganisms (GCM) 10K type strain sequencing project: providing services to taxonomists for standard genome sequencing and annotation.</title>
        <authorList>
            <consortium name="The Broad Institute Genomics Platform"/>
            <consortium name="The Broad Institute Genome Sequencing Center for Infectious Disease"/>
            <person name="Wu L."/>
            <person name="Ma J."/>
        </authorList>
    </citation>
    <scope>NUCLEOTIDE SEQUENCE [LARGE SCALE GENOMIC DNA]</scope>
    <source>
        <strain evidence="2">JCM 17591</strain>
    </source>
</reference>
<evidence type="ECO:0000313" key="2">
    <source>
        <dbReference type="Proteomes" id="UP001501079"/>
    </source>
</evidence>
<sequence length="140" mass="15086">MSRVVDLADVLPDVSADFSAVLDHSARARLVMLDHSHDPAVSALLPDADEWLPAGQQSQVLLVVGNNISSVDAEWSGRGALAVEVASLLQEYVMDQLNARWPVRSDSEGVAEPELRGGSPRWVWKNGVTPFGQLTQTLSA</sequence>
<proteinExistence type="predicted"/>
<evidence type="ECO:0000313" key="1">
    <source>
        <dbReference type="EMBL" id="GAA4179716.1"/>
    </source>
</evidence>
<organism evidence="1 2">
    <name type="scientific">Gryllotalpicola koreensis</name>
    <dbReference type="NCBI Taxonomy" id="993086"/>
    <lineage>
        <taxon>Bacteria</taxon>
        <taxon>Bacillati</taxon>
        <taxon>Actinomycetota</taxon>
        <taxon>Actinomycetes</taxon>
        <taxon>Micrococcales</taxon>
        <taxon>Microbacteriaceae</taxon>
        <taxon>Gryllotalpicola</taxon>
    </lineage>
</organism>
<name>A0ABP8A8L8_9MICO</name>
<gene>
    <name evidence="1" type="ORF">GCM10022287_32500</name>
</gene>
<dbReference type="Proteomes" id="UP001501079">
    <property type="component" value="Unassembled WGS sequence"/>
</dbReference>